<feature type="transmembrane region" description="Helical" evidence="1">
    <location>
        <begin position="83"/>
        <end position="105"/>
    </location>
</feature>
<feature type="transmembrane region" description="Helical" evidence="1">
    <location>
        <begin position="196"/>
        <end position="215"/>
    </location>
</feature>
<gene>
    <name evidence="2" type="ORF">BINDI_0601</name>
</gene>
<dbReference type="RefSeq" id="WP_033490044.1">
    <property type="nucleotide sequence ID" value="NZ_CP006018.1"/>
</dbReference>
<feature type="transmembrane region" description="Helical" evidence="1">
    <location>
        <begin position="44"/>
        <end position="63"/>
    </location>
</feature>
<dbReference type="EMBL" id="CP006018">
    <property type="protein sequence ID" value="AIC91877.1"/>
    <property type="molecule type" value="Genomic_DNA"/>
</dbReference>
<dbReference type="Proteomes" id="UP000028569">
    <property type="component" value="Chromosome"/>
</dbReference>
<organism evidence="2 3">
    <name type="scientific">Bifidobacterium [indicum] DSM 20214 = LMG 11587</name>
    <dbReference type="NCBI Taxonomy" id="1341694"/>
    <lineage>
        <taxon>Bacteria</taxon>
        <taxon>Bacillati</taxon>
        <taxon>Actinomycetota</taxon>
        <taxon>Actinomycetes</taxon>
        <taxon>Bifidobacteriales</taxon>
        <taxon>Bifidobacteriaceae</taxon>
        <taxon>Bifidobacterium</taxon>
    </lineage>
</organism>
<evidence type="ECO:0000313" key="3">
    <source>
        <dbReference type="Proteomes" id="UP000028569"/>
    </source>
</evidence>
<proteinExistence type="predicted"/>
<sequence>MSVIITNTLKSVEPKKHGGAGTMRFSSPLMLISMEVRKLKGSSFWWMLIGMIILVSLWSGFAVMKRTGGNPATRTLTLTQGDIYQTISLLAPILAALLTSRLAIMETSERMDLKWQSLGLGETGRFFAKLAVAGTALSLVFMIPLTWTPLAALVMGFKSDGDLSSLILAPALIAFISSLSVAAIQLMLSMTINKQAVGLGVGVIASLVGSGLGPMNAARLGWFFPAGISSAASPFLTTVTSDGYARMTLVTNPWVLVLTSLIACILWTSISAFVITVGESHR</sequence>
<keyword evidence="1" id="KW-0812">Transmembrane</keyword>
<keyword evidence="1" id="KW-1133">Transmembrane helix</keyword>
<keyword evidence="1" id="KW-0472">Membrane</keyword>
<dbReference type="OrthoDB" id="3231524at2"/>
<feature type="transmembrane region" description="Helical" evidence="1">
    <location>
        <begin position="167"/>
        <end position="189"/>
    </location>
</feature>
<reference evidence="2 3" key="1">
    <citation type="journal article" date="2014" name="Appl. Environ. Microbiol.">
        <title>Genomic encyclopedia of type strains of the genus Bifidobacterium.</title>
        <authorList>
            <person name="Milani C."/>
            <person name="Lugli G.A."/>
            <person name="Duranti S."/>
            <person name="Turroni F."/>
            <person name="Bottacini F."/>
            <person name="Mangifesta M."/>
            <person name="Sanchez B."/>
            <person name="Viappiani A."/>
            <person name="Mancabelli L."/>
            <person name="Taminiau B."/>
            <person name="Delcenserie V."/>
            <person name="Barrangou R."/>
            <person name="Margolles A."/>
            <person name="van Sinderen D."/>
            <person name="Ventura M."/>
        </authorList>
    </citation>
    <scope>NUCLEOTIDE SEQUENCE [LARGE SCALE GENOMIC DNA]</scope>
    <source>
        <strain evidence="2 3">LMG 11587</strain>
    </source>
</reference>
<keyword evidence="3" id="KW-1185">Reference proteome</keyword>
<feature type="transmembrane region" description="Helical" evidence="1">
    <location>
        <begin position="254"/>
        <end position="277"/>
    </location>
</feature>
<evidence type="ECO:0000256" key="1">
    <source>
        <dbReference type="SAM" id="Phobius"/>
    </source>
</evidence>
<dbReference type="KEGG" id="bii:BINDI_0601"/>
<protein>
    <submittedName>
        <fullName evidence="2">Uncharacterized protein</fullName>
    </submittedName>
</protein>
<evidence type="ECO:0000313" key="2">
    <source>
        <dbReference type="EMBL" id="AIC91877.1"/>
    </source>
</evidence>
<name>A0A087VU43_9BIFI</name>
<dbReference type="HOGENOM" id="CLU_085631_0_0_11"/>
<dbReference type="AlphaFoldDB" id="A0A087VU43"/>
<dbReference type="Pfam" id="PF12730">
    <property type="entry name" value="ABC2_membrane_4"/>
    <property type="match status" value="1"/>
</dbReference>
<feature type="transmembrane region" description="Helical" evidence="1">
    <location>
        <begin position="126"/>
        <end position="147"/>
    </location>
</feature>
<accession>A0A087VU43</accession>